<dbReference type="AlphaFoldDB" id="A0A165EHE1"/>
<dbReference type="Proteomes" id="UP000077266">
    <property type="component" value="Unassembled WGS sequence"/>
</dbReference>
<protein>
    <recommendedName>
        <fullName evidence="2">F-box domain-containing protein</fullName>
    </recommendedName>
</protein>
<feature type="domain" description="F-box" evidence="2">
    <location>
        <begin position="32"/>
        <end position="83"/>
    </location>
</feature>
<keyword evidence="4" id="KW-1185">Reference proteome</keyword>
<proteinExistence type="predicted"/>
<sequence>MPLALPFLRPKRRIKDPAAGDDERGLASALAPELLLKILQYLTEPNLRHLPPRPHRRALYSVPLVCKRWNGPGNEALYKRVYLLSHDAGRAMLRTLRKRPAYGHLIQGICFCPPPPIAVILEGKVTKLSLWNISVVHPSTTPKGHTHTDVLKQASRITELCLETSAVNDVRLKYEFPVGVGWAPASTLRILSVRGDYNGPYPSSFVHLLTALGHASARNVEDLTMHSYQFRDGNPPETWEGSLPPLKRLRLTHCHISPEMFALLARACVKTLRVLEIIDCQVLSRSANFVSILASLTGLRKLSIGRGLPFGADMAGLTGLKVLSLDDYVCSHAHFIGAYPPQVEEIRVHIWWGPELGTKIAADYIRSCTSGRGTAGGARLAHLKRVELRVYSRFADLERWRIMAVCLAGFFAPLPVRTKLMIVREEEEEDPVAHKFRHAQNSSSSSSGSKIWHRLRH</sequence>
<dbReference type="OrthoDB" id="3214996at2759"/>
<dbReference type="InParanoid" id="A0A165EHE1"/>
<dbReference type="SUPFAM" id="SSF52047">
    <property type="entry name" value="RNI-like"/>
    <property type="match status" value="1"/>
</dbReference>
<dbReference type="Gene3D" id="3.80.10.10">
    <property type="entry name" value="Ribonuclease Inhibitor"/>
    <property type="match status" value="1"/>
</dbReference>
<dbReference type="InterPro" id="IPR032675">
    <property type="entry name" value="LRR_dom_sf"/>
</dbReference>
<feature type="region of interest" description="Disordered" evidence="1">
    <location>
        <begin position="433"/>
        <end position="457"/>
    </location>
</feature>
<gene>
    <name evidence="3" type="ORF">EXIGLDRAFT_774142</name>
</gene>
<evidence type="ECO:0000259" key="2">
    <source>
        <dbReference type="Pfam" id="PF12937"/>
    </source>
</evidence>
<evidence type="ECO:0000256" key="1">
    <source>
        <dbReference type="SAM" id="MobiDB-lite"/>
    </source>
</evidence>
<accession>A0A165EHE1</accession>
<dbReference type="Pfam" id="PF12937">
    <property type="entry name" value="F-box-like"/>
    <property type="match status" value="1"/>
</dbReference>
<reference evidence="3 4" key="1">
    <citation type="journal article" date="2016" name="Mol. Biol. Evol.">
        <title>Comparative Genomics of Early-Diverging Mushroom-Forming Fungi Provides Insights into the Origins of Lignocellulose Decay Capabilities.</title>
        <authorList>
            <person name="Nagy L.G."/>
            <person name="Riley R."/>
            <person name="Tritt A."/>
            <person name="Adam C."/>
            <person name="Daum C."/>
            <person name="Floudas D."/>
            <person name="Sun H."/>
            <person name="Yadav J.S."/>
            <person name="Pangilinan J."/>
            <person name="Larsson K.H."/>
            <person name="Matsuura K."/>
            <person name="Barry K."/>
            <person name="Labutti K."/>
            <person name="Kuo R."/>
            <person name="Ohm R.A."/>
            <person name="Bhattacharya S.S."/>
            <person name="Shirouzu T."/>
            <person name="Yoshinaga Y."/>
            <person name="Martin F.M."/>
            <person name="Grigoriev I.V."/>
            <person name="Hibbett D.S."/>
        </authorList>
    </citation>
    <scope>NUCLEOTIDE SEQUENCE [LARGE SCALE GENOMIC DNA]</scope>
    <source>
        <strain evidence="3 4">HHB12029</strain>
    </source>
</reference>
<evidence type="ECO:0000313" key="4">
    <source>
        <dbReference type="Proteomes" id="UP000077266"/>
    </source>
</evidence>
<dbReference type="EMBL" id="KV426140">
    <property type="protein sequence ID" value="KZV86938.1"/>
    <property type="molecule type" value="Genomic_DNA"/>
</dbReference>
<organism evidence="3 4">
    <name type="scientific">Exidia glandulosa HHB12029</name>
    <dbReference type="NCBI Taxonomy" id="1314781"/>
    <lineage>
        <taxon>Eukaryota</taxon>
        <taxon>Fungi</taxon>
        <taxon>Dikarya</taxon>
        <taxon>Basidiomycota</taxon>
        <taxon>Agaricomycotina</taxon>
        <taxon>Agaricomycetes</taxon>
        <taxon>Auriculariales</taxon>
        <taxon>Exidiaceae</taxon>
        <taxon>Exidia</taxon>
    </lineage>
</organism>
<dbReference type="InterPro" id="IPR001810">
    <property type="entry name" value="F-box_dom"/>
</dbReference>
<name>A0A165EHE1_EXIGL</name>
<evidence type="ECO:0000313" key="3">
    <source>
        <dbReference type="EMBL" id="KZV86938.1"/>
    </source>
</evidence>